<evidence type="ECO:0000313" key="1">
    <source>
        <dbReference type="EMBL" id="OHA70378.1"/>
    </source>
</evidence>
<accession>A0A1G2RCX4</accession>
<dbReference type="Gene3D" id="3.30.1490.300">
    <property type="match status" value="1"/>
</dbReference>
<organism evidence="1 2">
    <name type="scientific">Candidatus Wildermuthbacteria bacterium RIFCSPHIGHO2_12_FULL_40_12</name>
    <dbReference type="NCBI Taxonomy" id="1802457"/>
    <lineage>
        <taxon>Bacteria</taxon>
        <taxon>Candidatus Wildermuthiibacteriota</taxon>
    </lineage>
</organism>
<name>A0A1G2RCX4_9BACT</name>
<dbReference type="Gene3D" id="3.30.420.40">
    <property type="match status" value="2"/>
</dbReference>
<protein>
    <recommendedName>
        <fullName evidence="3">SHS2 domain-containing protein</fullName>
    </recommendedName>
</protein>
<dbReference type="AlphaFoldDB" id="A0A1G2RCX4"/>
<dbReference type="PANTHER" id="PTHR32432">
    <property type="entry name" value="CELL DIVISION PROTEIN FTSA-RELATED"/>
    <property type="match status" value="1"/>
</dbReference>
<dbReference type="InterPro" id="IPR043129">
    <property type="entry name" value="ATPase_NBD"/>
</dbReference>
<evidence type="ECO:0000313" key="2">
    <source>
        <dbReference type="Proteomes" id="UP000177078"/>
    </source>
</evidence>
<sequence length="361" mass="40960">MFNFFQKPFGFNISEQSVKIVLLAGSDINPRLVSMGYELFEKEIISGGKILDKTAFSQKVSKITSKPQFGRIKNRQCIFSLPETNVFSHYLKLPDRLKKEERVKHIKKEIEEVFPFALKDIYFDHILYPDNEAFIVAIPKEIVNDCLAILKSCKIKPVALDIESESQKRAVLQNEDGTVLITDIGDKNTNFFLFDGNKLRLSSSVPIAGSNFTLAIEQKLNISFSEADNLKKKTGLNPNAKEGRVFLILQQEIRIIIEEIKRIDEYALSKLGKQIETIVLTGGSAELPYLSDYLVENLGKKIKTGDPWQRINIDILKQKQYIREASRVNPFLFTGAIGLAQRALTNNPQLSGINLIKEVKY</sequence>
<dbReference type="EMBL" id="MHUC01000031">
    <property type="protein sequence ID" value="OHA70378.1"/>
    <property type="molecule type" value="Genomic_DNA"/>
</dbReference>
<proteinExistence type="predicted"/>
<comment type="caution">
    <text evidence="1">The sequence shown here is derived from an EMBL/GenBank/DDBJ whole genome shotgun (WGS) entry which is preliminary data.</text>
</comment>
<dbReference type="STRING" id="1802457.A3F15_02455"/>
<dbReference type="CDD" id="cd24049">
    <property type="entry name" value="ASKHA_NBD_PilM"/>
    <property type="match status" value="1"/>
</dbReference>
<dbReference type="Pfam" id="PF11104">
    <property type="entry name" value="PilM_2"/>
    <property type="match status" value="1"/>
</dbReference>
<dbReference type="Proteomes" id="UP000177078">
    <property type="component" value="Unassembled WGS sequence"/>
</dbReference>
<gene>
    <name evidence="1" type="ORF">A3F15_02455</name>
</gene>
<dbReference type="PANTHER" id="PTHR32432:SF3">
    <property type="entry name" value="ETHANOLAMINE UTILIZATION PROTEIN EUTJ"/>
    <property type="match status" value="1"/>
</dbReference>
<reference evidence="1 2" key="1">
    <citation type="journal article" date="2016" name="Nat. Commun.">
        <title>Thousands of microbial genomes shed light on interconnected biogeochemical processes in an aquifer system.</title>
        <authorList>
            <person name="Anantharaman K."/>
            <person name="Brown C.T."/>
            <person name="Hug L.A."/>
            <person name="Sharon I."/>
            <person name="Castelle C.J."/>
            <person name="Probst A.J."/>
            <person name="Thomas B.C."/>
            <person name="Singh A."/>
            <person name="Wilkins M.J."/>
            <person name="Karaoz U."/>
            <person name="Brodie E.L."/>
            <person name="Williams K.H."/>
            <person name="Hubbard S.S."/>
            <person name="Banfield J.F."/>
        </authorList>
    </citation>
    <scope>NUCLEOTIDE SEQUENCE [LARGE SCALE GENOMIC DNA]</scope>
</reference>
<dbReference type="SUPFAM" id="SSF53067">
    <property type="entry name" value="Actin-like ATPase domain"/>
    <property type="match status" value="2"/>
</dbReference>
<dbReference type="PIRSF" id="PIRSF019169">
    <property type="entry name" value="PilM"/>
    <property type="match status" value="1"/>
</dbReference>
<evidence type="ECO:0008006" key="3">
    <source>
        <dbReference type="Google" id="ProtNLM"/>
    </source>
</evidence>
<dbReference type="InterPro" id="IPR005883">
    <property type="entry name" value="PilM"/>
</dbReference>
<dbReference type="InterPro" id="IPR050696">
    <property type="entry name" value="FtsA/MreB"/>
</dbReference>